<sequence length="126" mass="13437">MKFVLDASAALAVLNEEPGADYVRARLEDSVIGAVNVVEVGSRLADVGIASDDARRAFALLHLPVIEFGVDLVETAVALRPMTRQLGLSLADRACLALAIHRGAVALTSDRAWTKLDVGCEIELIR</sequence>
<dbReference type="EMBL" id="JACRAF010000039">
    <property type="protein sequence ID" value="MBI4922910.1"/>
    <property type="molecule type" value="Genomic_DNA"/>
</dbReference>
<dbReference type="Proteomes" id="UP000782610">
    <property type="component" value="Unassembled WGS sequence"/>
</dbReference>
<comment type="caution">
    <text evidence="2">The sequence shown here is derived from an EMBL/GenBank/DDBJ whole genome shotgun (WGS) entry which is preliminary data.</text>
</comment>
<reference evidence="2" key="1">
    <citation type="submission" date="2020-07" db="EMBL/GenBank/DDBJ databases">
        <title>Huge and variable diversity of episymbiotic CPR bacteria and DPANN archaea in groundwater ecosystems.</title>
        <authorList>
            <person name="He C.Y."/>
            <person name="Keren R."/>
            <person name="Whittaker M."/>
            <person name="Farag I.F."/>
            <person name="Doudna J."/>
            <person name="Cate J.H.D."/>
            <person name="Banfield J.F."/>
        </authorList>
    </citation>
    <scope>NUCLEOTIDE SEQUENCE</scope>
    <source>
        <strain evidence="2">NC_groundwater_1586_Pr3_B-0.1um_66_15</strain>
    </source>
</reference>
<proteinExistence type="predicted"/>
<dbReference type="InterPro" id="IPR002716">
    <property type="entry name" value="PIN_dom"/>
</dbReference>
<protein>
    <submittedName>
        <fullName evidence="2">Type II toxin-antitoxin system VapC family toxin</fullName>
    </submittedName>
</protein>
<accession>A0A933NZ27</accession>
<evidence type="ECO:0000313" key="2">
    <source>
        <dbReference type="EMBL" id="MBI4922910.1"/>
    </source>
</evidence>
<dbReference type="CDD" id="cd18682">
    <property type="entry name" value="PIN_VapC-like"/>
    <property type="match status" value="1"/>
</dbReference>
<feature type="domain" description="PIN" evidence="1">
    <location>
        <begin position="4"/>
        <end position="117"/>
    </location>
</feature>
<evidence type="ECO:0000313" key="3">
    <source>
        <dbReference type="Proteomes" id="UP000782610"/>
    </source>
</evidence>
<name>A0A933NZ27_9HYPH</name>
<organism evidence="2 3">
    <name type="scientific">Devosia nanyangense</name>
    <dbReference type="NCBI Taxonomy" id="1228055"/>
    <lineage>
        <taxon>Bacteria</taxon>
        <taxon>Pseudomonadati</taxon>
        <taxon>Pseudomonadota</taxon>
        <taxon>Alphaproteobacteria</taxon>
        <taxon>Hyphomicrobiales</taxon>
        <taxon>Devosiaceae</taxon>
        <taxon>Devosia</taxon>
    </lineage>
</organism>
<evidence type="ECO:0000259" key="1">
    <source>
        <dbReference type="Pfam" id="PF01850"/>
    </source>
</evidence>
<dbReference type="Pfam" id="PF01850">
    <property type="entry name" value="PIN"/>
    <property type="match status" value="1"/>
</dbReference>
<dbReference type="AlphaFoldDB" id="A0A933NZ27"/>
<dbReference type="InterPro" id="IPR029060">
    <property type="entry name" value="PIN-like_dom_sf"/>
</dbReference>
<gene>
    <name evidence="2" type="ORF">HY834_14275</name>
</gene>
<dbReference type="SUPFAM" id="SSF88723">
    <property type="entry name" value="PIN domain-like"/>
    <property type="match status" value="1"/>
</dbReference>
<dbReference type="Gene3D" id="3.40.50.1010">
    <property type="entry name" value="5'-nuclease"/>
    <property type="match status" value="1"/>
</dbReference>